<dbReference type="Pfam" id="PF00589">
    <property type="entry name" value="Phage_integrase"/>
    <property type="match status" value="1"/>
</dbReference>
<dbReference type="PANTHER" id="PTHR30349">
    <property type="entry name" value="PHAGE INTEGRASE-RELATED"/>
    <property type="match status" value="1"/>
</dbReference>
<evidence type="ECO:0000256" key="4">
    <source>
        <dbReference type="ARBA" id="ARBA00023172"/>
    </source>
</evidence>
<keyword evidence="2" id="KW-0229">DNA integration</keyword>
<sequence length="188" mass="20804">MKQAKVLSEAELKRVLSVVANQRHAARNRVALMLSFYAGMRVGEIAYLKVGDVIDGDGRVKDQIVLPASYTKTAEARTVFVNGKLRRELERFLSCNTTTDRAVPFLVTQKATAFSANTLCQLFGQIYELAGIDGASSHSGRRWFITQMAHKGVSAKVIMTLAGHRHLSTTQRYIEVNDQMMKAAVEGL</sequence>
<evidence type="ECO:0000259" key="5">
    <source>
        <dbReference type="PROSITE" id="PS51898"/>
    </source>
</evidence>
<dbReference type="PROSITE" id="PS51898">
    <property type="entry name" value="TYR_RECOMBINASE"/>
    <property type="match status" value="1"/>
</dbReference>
<dbReference type="Proteomes" id="UP000078428">
    <property type="component" value="Unassembled WGS sequence"/>
</dbReference>
<dbReference type="RefSeq" id="WP_068493922.1">
    <property type="nucleotide sequence ID" value="NZ_LWQT01000070.1"/>
</dbReference>
<dbReference type="GO" id="GO:0003677">
    <property type="term" value="F:DNA binding"/>
    <property type="evidence" value="ECO:0007669"/>
    <property type="project" value="UniProtKB-KW"/>
</dbReference>
<keyword evidence="4" id="KW-0233">DNA recombination</keyword>
<dbReference type="STRING" id="1285242.A6A04_19880"/>
<evidence type="ECO:0000256" key="1">
    <source>
        <dbReference type="ARBA" id="ARBA00008857"/>
    </source>
</evidence>
<dbReference type="AlphaFoldDB" id="A0A178MKV1"/>
<organism evidence="6 7">
    <name type="scientific">Paramagnetospirillum marisnigri</name>
    <dbReference type="NCBI Taxonomy" id="1285242"/>
    <lineage>
        <taxon>Bacteria</taxon>
        <taxon>Pseudomonadati</taxon>
        <taxon>Pseudomonadota</taxon>
        <taxon>Alphaproteobacteria</taxon>
        <taxon>Rhodospirillales</taxon>
        <taxon>Magnetospirillaceae</taxon>
        <taxon>Paramagnetospirillum</taxon>
    </lineage>
</organism>
<evidence type="ECO:0000313" key="6">
    <source>
        <dbReference type="EMBL" id="OAN48767.1"/>
    </source>
</evidence>
<proteinExistence type="inferred from homology"/>
<dbReference type="OrthoDB" id="67979at2"/>
<accession>A0A178MKV1</accession>
<dbReference type="CDD" id="cd00397">
    <property type="entry name" value="DNA_BRE_C"/>
    <property type="match status" value="1"/>
</dbReference>
<evidence type="ECO:0000256" key="2">
    <source>
        <dbReference type="ARBA" id="ARBA00022908"/>
    </source>
</evidence>
<gene>
    <name evidence="6" type="ORF">A6A04_19880</name>
</gene>
<dbReference type="EMBL" id="LWQT01000070">
    <property type="protein sequence ID" value="OAN48767.1"/>
    <property type="molecule type" value="Genomic_DNA"/>
</dbReference>
<comment type="similarity">
    <text evidence="1">Belongs to the 'phage' integrase family.</text>
</comment>
<comment type="caution">
    <text evidence="6">The sequence shown here is derived from an EMBL/GenBank/DDBJ whole genome shotgun (WGS) entry which is preliminary data.</text>
</comment>
<feature type="domain" description="Tyr recombinase" evidence="5">
    <location>
        <begin position="2"/>
        <end position="186"/>
    </location>
</feature>
<dbReference type="InterPro" id="IPR011010">
    <property type="entry name" value="DNA_brk_join_enz"/>
</dbReference>
<keyword evidence="3" id="KW-0238">DNA-binding</keyword>
<reference evidence="6 7" key="1">
    <citation type="submission" date="2016-04" db="EMBL/GenBank/DDBJ databases">
        <title>Draft genome sequence of freshwater magnetotactic bacteria Magnetospirillum marisnigri SP-1 and Magnetospirillum moscoviense BB-1.</title>
        <authorList>
            <person name="Koziaeva V."/>
            <person name="Dziuba M.V."/>
            <person name="Ivanov T.M."/>
            <person name="Kuznetsov B."/>
            <person name="Grouzdev D.S."/>
        </authorList>
    </citation>
    <scope>NUCLEOTIDE SEQUENCE [LARGE SCALE GENOMIC DNA]</scope>
    <source>
        <strain evidence="6 7">SP-1</strain>
    </source>
</reference>
<dbReference type="SUPFAM" id="SSF56349">
    <property type="entry name" value="DNA breaking-rejoining enzymes"/>
    <property type="match status" value="1"/>
</dbReference>
<evidence type="ECO:0000256" key="3">
    <source>
        <dbReference type="ARBA" id="ARBA00023125"/>
    </source>
</evidence>
<evidence type="ECO:0000313" key="7">
    <source>
        <dbReference type="Proteomes" id="UP000078428"/>
    </source>
</evidence>
<dbReference type="Gene3D" id="1.10.443.10">
    <property type="entry name" value="Intergrase catalytic core"/>
    <property type="match status" value="1"/>
</dbReference>
<dbReference type="GO" id="GO:0015074">
    <property type="term" value="P:DNA integration"/>
    <property type="evidence" value="ECO:0007669"/>
    <property type="project" value="UniProtKB-KW"/>
</dbReference>
<dbReference type="GO" id="GO:0006310">
    <property type="term" value="P:DNA recombination"/>
    <property type="evidence" value="ECO:0007669"/>
    <property type="project" value="UniProtKB-KW"/>
</dbReference>
<protein>
    <submittedName>
        <fullName evidence="6">Integrase</fullName>
    </submittedName>
</protein>
<name>A0A178MKV1_9PROT</name>
<dbReference type="InterPro" id="IPR013762">
    <property type="entry name" value="Integrase-like_cat_sf"/>
</dbReference>
<dbReference type="InterPro" id="IPR050090">
    <property type="entry name" value="Tyrosine_recombinase_XerCD"/>
</dbReference>
<keyword evidence="7" id="KW-1185">Reference proteome</keyword>
<dbReference type="PANTHER" id="PTHR30349:SF41">
    <property type="entry name" value="INTEGRASE_RECOMBINASE PROTEIN MJ0367-RELATED"/>
    <property type="match status" value="1"/>
</dbReference>
<dbReference type="InterPro" id="IPR002104">
    <property type="entry name" value="Integrase_catalytic"/>
</dbReference>